<sequence length="97" mass="11185">MRRFATVLCDEHVSERERECVHCMAATKMGRKPILINCVAAIYEGKREGLCHVNMPCPNMSLNSHQSLHTTERYCSLFFHCITSYKGLKPYNTFQSL</sequence>
<dbReference type="EMBL" id="JAYMYQ010000005">
    <property type="protein sequence ID" value="KAK7331053.1"/>
    <property type="molecule type" value="Genomic_DNA"/>
</dbReference>
<proteinExistence type="predicted"/>
<accession>A0AAN9QGY8</accession>
<dbReference type="AlphaFoldDB" id="A0AAN9QGY8"/>
<keyword evidence="2" id="KW-1185">Reference proteome</keyword>
<organism evidence="1 2">
    <name type="scientific">Canavalia gladiata</name>
    <name type="common">Sword bean</name>
    <name type="synonym">Dolichos gladiatus</name>
    <dbReference type="NCBI Taxonomy" id="3824"/>
    <lineage>
        <taxon>Eukaryota</taxon>
        <taxon>Viridiplantae</taxon>
        <taxon>Streptophyta</taxon>
        <taxon>Embryophyta</taxon>
        <taxon>Tracheophyta</taxon>
        <taxon>Spermatophyta</taxon>
        <taxon>Magnoliopsida</taxon>
        <taxon>eudicotyledons</taxon>
        <taxon>Gunneridae</taxon>
        <taxon>Pentapetalae</taxon>
        <taxon>rosids</taxon>
        <taxon>fabids</taxon>
        <taxon>Fabales</taxon>
        <taxon>Fabaceae</taxon>
        <taxon>Papilionoideae</taxon>
        <taxon>50 kb inversion clade</taxon>
        <taxon>NPAAA clade</taxon>
        <taxon>indigoferoid/millettioid clade</taxon>
        <taxon>Phaseoleae</taxon>
        <taxon>Canavalia</taxon>
    </lineage>
</organism>
<gene>
    <name evidence="1" type="ORF">VNO77_25264</name>
</gene>
<evidence type="ECO:0000313" key="2">
    <source>
        <dbReference type="Proteomes" id="UP001367508"/>
    </source>
</evidence>
<evidence type="ECO:0000313" key="1">
    <source>
        <dbReference type="EMBL" id="KAK7331053.1"/>
    </source>
</evidence>
<dbReference type="Proteomes" id="UP001367508">
    <property type="component" value="Unassembled WGS sequence"/>
</dbReference>
<name>A0AAN9QGY8_CANGL</name>
<protein>
    <submittedName>
        <fullName evidence="1">Uncharacterized protein</fullName>
    </submittedName>
</protein>
<reference evidence="1 2" key="1">
    <citation type="submission" date="2024-01" db="EMBL/GenBank/DDBJ databases">
        <title>The genomes of 5 underutilized Papilionoideae crops provide insights into root nodulation and disease resistanc.</title>
        <authorList>
            <person name="Jiang F."/>
        </authorList>
    </citation>
    <scope>NUCLEOTIDE SEQUENCE [LARGE SCALE GENOMIC DNA]</scope>
    <source>
        <strain evidence="1">LVBAO_FW01</strain>
        <tissue evidence="1">Leaves</tissue>
    </source>
</reference>
<comment type="caution">
    <text evidence="1">The sequence shown here is derived from an EMBL/GenBank/DDBJ whole genome shotgun (WGS) entry which is preliminary data.</text>
</comment>